<protein>
    <recommendedName>
        <fullName evidence="1">Transglutaminase-like domain-containing protein</fullName>
    </recommendedName>
</protein>
<feature type="domain" description="Transglutaminase-like" evidence="1">
    <location>
        <begin position="21"/>
        <end position="120"/>
    </location>
</feature>
<dbReference type="AlphaFoldDB" id="A0A344UGE4"/>
<name>A0A344UGE4_9NEIS</name>
<dbReference type="Pfam" id="PF01841">
    <property type="entry name" value="Transglut_core"/>
    <property type="match status" value="1"/>
</dbReference>
<reference evidence="2 3" key="1">
    <citation type="submission" date="2018-05" db="EMBL/GenBank/DDBJ databases">
        <title>Genome sequencing, assembly and analysis of the novel insecticidal bacterium, Chromobacterium phragmitis.</title>
        <authorList>
            <person name="Sparks M.E."/>
            <person name="Blackburn M.B."/>
            <person name="Gundersen-Rindal D.E."/>
        </authorList>
    </citation>
    <scope>NUCLEOTIDE SEQUENCE [LARGE SCALE GENOMIC DNA]</scope>
    <source>
        <strain evidence="2">IIBBL 274-1</strain>
    </source>
</reference>
<dbReference type="InterPro" id="IPR002931">
    <property type="entry name" value="Transglutaminase-like"/>
</dbReference>
<dbReference type="KEGG" id="chrb:DK843_08570"/>
<dbReference type="OrthoDB" id="5438043at2"/>
<sequence length="232" mass="25564">MGMKAETIGNVLETVRRQSLPADDREYVVALHDYVRDRVRFGFTTGFEGVTPEQTLAMARGHCNAQADLLCALLRGAGFDAGLRFVALDKRILRHAVPAPVLLCLPSRLFHAVTRVQLDGRCFHIDSYIFDRPGFRQQQRRLRASGLERGYGLGRGAGCEWAGRSDAFSQAEPGDLRADNPQFPTLAAAVASRAGNNTLLGIHFNQWLGCVPGPLRRASERYLNSRLGPAMT</sequence>
<proteinExistence type="predicted"/>
<dbReference type="EMBL" id="CP029554">
    <property type="protein sequence ID" value="AXE34342.1"/>
    <property type="molecule type" value="Genomic_DNA"/>
</dbReference>
<evidence type="ECO:0000313" key="2">
    <source>
        <dbReference type="EMBL" id="AXE34342.1"/>
    </source>
</evidence>
<evidence type="ECO:0000259" key="1">
    <source>
        <dbReference type="Pfam" id="PF01841"/>
    </source>
</evidence>
<evidence type="ECO:0000313" key="3">
    <source>
        <dbReference type="Proteomes" id="UP000252038"/>
    </source>
</evidence>
<organism evidence="2 3">
    <name type="scientific">Chromobacterium phragmitis</name>
    <dbReference type="NCBI Taxonomy" id="2202141"/>
    <lineage>
        <taxon>Bacteria</taxon>
        <taxon>Pseudomonadati</taxon>
        <taxon>Pseudomonadota</taxon>
        <taxon>Betaproteobacteria</taxon>
        <taxon>Neisseriales</taxon>
        <taxon>Chromobacteriaceae</taxon>
        <taxon>Chromobacterium</taxon>
    </lineage>
</organism>
<dbReference type="KEGG" id="chri:DK842_03085"/>
<dbReference type="InterPro" id="IPR038765">
    <property type="entry name" value="Papain-like_cys_pep_sf"/>
</dbReference>
<gene>
    <name evidence="2" type="ORF">DK843_08570</name>
</gene>
<dbReference type="Gene3D" id="3.10.620.30">
    <property type="match status" value="1"/>
</dbReference>
<accession>A0A344UGE4</accession>
<dbReference type="SUPFAM" id="SSF54001">
    <property type="entry name" value="Cysteine proteinases"/>
    <property type="match status" value="1"/>
</dbReference>
<dbReference type="Proteomes" id="UP000252038">
    <property type="component" value="Chromosome"/>
</dbReference>